<feature type="region of interest" description="Disordered" evidence="1">
    <location>
        <begin position="35"/>
        <end position="54"/>
    </location>
</feature>
<reference evidence="2" key="1">
    <citation type="submission" date="2024-06" db="EMBL/GenBank/DDBJ databases">
        <title>Complete genome sequence of the cellulolytic actinobacterium, Cellulosimicrobium ES-005.</title>
        <authorList>
            <person name="Matthews C.T."/>
            <person name="Underwood K.D."/>
            <person name="Ghanchi K.M."/>
            <person name="Fields S.D."/>
            <person name="Gardner S.G."/>
        </authorList>
    </citation>
    <scope>NUCLEOTIDE SEQUENCE</scope>
    <source>
        <strain evidence="2">ES-005</strain>
    </source>
</reference>
<proteinExistence type="predicted"/>
<feature type="compositionally biased region" description="Polar residues" evidence="1">
    <location>
        <begin position="44"/>
        <end position="54"/>
    </location>
</feature>
<organism evidence="2">
    <name type="scientific">Cellulosimicrobium sp. ES-005</name>
    <dbReference type="NCBI Taxonomy" id="3163031"/>
    <lineage>
        <taxon>Bacteria</taxon>
        <taxon>Bacillati</taxon>
        <taxon>Actinomycetota</taxon>
        <taxon>Actinomycetes</taxon>
        <taxon>Micrococcales</taxon>
        <taxon>Promicromonosporaceae</taxon>
        <taxon>Cellulosimicrobium</taxon>
    </lineage>
</organism>
<protein>
    <submittedName>
        <fullName evidence="2">Uncharacterized protein</fullName>
    </submittedName>
</protein>
<dbReference type="EMBL" id="CP159290">
    <property type="protein sequence ID" value="XCH28289.1"/>
    <property type="molecule type" value="Genomic_DNA"/>
</dbReference>
<accession>A0AAU8FWT7</accession>
<evidence type="ECO:0000313" key="2">
    <source>
        <dbReference type="EMBL" id="XCH28289.1"/>
    </source>
</evidence>
<gene>
    <name evidence="2" type="ORF">ABRQ22_11795</name>
</gene>
<sequence>MSEGDPVSRVTCSGKRASVACARQERVIRRASDVSVPVRHETGPRTSFSTMTTTGAGAPLDELCERWRAATFAAGWDALADWAVPAVVHVAAAHLGGRDVTGPARALGIARANAGVGIADGIRDLAVLYSLGGAGLPGPVVAALADGWERTSGMLGGAAAHGSLSGLGTVDDFLSGCGAVVASYRHGREGDVPIVVVVDGRAGSSVPLDRWERDLALGESLRRVFPPPAPACYVDGVALVVAWRVPCEDPDTTRNVVATRVRDELARWTAGSLRVPVRVGVEALPDDSRGLGRLVQRLLKT</sequence>
<name>A0AAU8FWT7_9MICO</name>
<dbReference type="AlphaFoldDB" id="A0AAU8FWT7"/>
<evidence type="ECO:0000256" key="1">
    <source>
        <dbReference type="SAM" id="MobiDB-lite"/>
    </source>
</evidence>
<dbReference type="RefSeq" id="WP_253051491.1">
    <property type="nucleotide sequence ID" value="NZ_CP159290.1"/>
</dbReference>